<keyword evidence="4 6" id="KW-1133">Transmembrane helix</keyword>
<feature type="transmembrane region" description="Helical" evidence="6">
    <location>
        <begin position="12"/>
        <end position="31"/>
    </location>
</feature>
<evidence type="ECO:0000256" key="5">
    <source>
        <dbReference type="ARBA" id="ARBA00023136"/>
    </source>
</evidence>
<name>A0A4U7BKM8_9BACT</name>
<gene>
    <name evidence="8" type="ORF">CQA69_03635</name>
</gene>
<keyword evidence="9" id="KW-1185">Reference proteome</keyword>
<feature type="non-terminal residue" evidence="8">
    <location>
        <position position="387"/>
    </location>
</feature>
<evidence type="ECO:0000256" key="2">
    <source>
        <dbReference type="ARBA" id="ARBA00022475"/>
    </source>
</evidence>
<feature type="transmembrane region" description="Helical" evidence="6">
    <location>
        <begin position="288"/>
        <end position="309"/>
    </location>
</feature>
<comment type="caution">
    <text evidence="8">The sequence shown here is derived from an EMBL/GenBank/DDBJ whole genome shotgun (WGS) entry which is preliminary data.</text>
</comment>
<keyword evidence="2" id="KW-1003">Cell membrane</keyword>
<dbReference type="AlphaFoldDB" id="A0A4U7BKM8"/>
<dbReference type="SUPFAM" id="SSF103190">
    <property type="entry name" value="Sensory domain-like"/>
    <property type="match status" value="1"/>
</dbReference>
<dbReference type="Pfam" id="PF02743">
    <property type="entry name" value="dCache_1"/>
    <property type="match status" value="1"/>
</dbReference>
<keyword evidence="5 6" id="KW-0472">Membrane</keyword>
<feature type="domain" description="Cache" evidence="7">
    <location>
        <begin position="51"/>
        <end position="224"/>
    </location>
</feature>
<evidence type="ECO:0000256" key="4">
    <source>
        <dbReference type="ARBA" id="ARBA00022989"/>
    </source>
</evidence>
<proteinExistence type="predicted"/>
<comment type="subcellular location">
    <subcellularLocation>
        <location evidence="1">Cell membrane</location>
        <topology evidence="1">Multi-pass membrane protein</topology>
    </subcellularLocation>
</comment>
<dbReference type="Proteomes" id="UP000308838">
    <property type="component" value="Unassembled WGS sequence"/>
</dbReference>
<dbReference type="InterPro" id="IPR033479">
    <property type="entry name" value="dCache_1"/>
</dbReference>
<dbReference type="EMBL" id="NXLZ01000005">
    <property type="protein sequence ID" value="TKX31051.1"/>
    <property type="molecule type" value="Genomic_DNA"/>
</dbReference>
<dbReference type="Gene3D" id="3.30.450.20">
    <property type="entry name" value="PAS domain"/>
    <property type="match status" value="1"/>
</dbReference>
<dbReference type="RefSeq" id="WP_212741624.1">
    <property type="nucleotide sequence ID" value="NZ_NXLZ01000005.1"/>
</dbReference>
<reference evidence="8 9" key="1">
    <citation type="submission" date="2018-05" db="EMBL/GenBank/DDBJ databases">
        <title>Novel Campyloabacter and Helicobacter Species and Strains.</title>
        <authorList>
            <person name="Mannion A.J."/>
            <person name="Shen Z."/>
            <person name="Fox J.G."/>
        </authorList>
    </citation>
    <scope>NUCLEOTIDE SEQUENCE [LARGE SCALE GENOMIC DNA]</scope>
    <source>
        <strain evidence="9">MIT17-664</strain>
    </source>
</reference>
<evidence type="ECO:0000259" key="7">
    <source>
        <dbReference type="Pfam" id="PF02743"/>
    </source>
</evidence>
<keyword evidence="3 6" id="KW-0812">Transmembrane</keyword>
<accession>A0A4U7BKM8</accession>
<protein>
    <submittedName>
        <fullName evidence="8">Methyl-accepting chemotaxis protein</fullName>
    </submittedName>
</protein>
<dbReference type="Gene3D" id="6.10.340.10">
    <property type="match status" value="1"/>
</dbReference>
<organism evidence="8 9">
    <name type="scientific">Campylobacter estrildidarum</name>
    <dbReference type="NCBI Taxonomy" id="2510189"/>
    <lineage>
        <taxon>Bacteria</taxon>
        <taxon>Pseudomonadati</taxon>
        <taxon>Campylobacterota</taxon>
        <taxon>Epsilonproteobacteria</taxon>
        <taxon>Campylobacterales</taxon>
        <taxon>Campylobacteraceae</taxon>
        <taxon>Campylobacter</taxon>
    </lineage>
</organism>
<dbReference type="CDD" id="cd18773">
    <property type="entry name" value="PDC1_HK_sensor"/>
    <property type="match status" value="1"/>
</dbReference>
<evidence type="ECO:0000313" key="8">
    <source>
        <dbReference type="EMBL" id="TKX31051.1"/>
    </source>
</evidence>
<evidence type="ECO:0000256" key="6">
    <source>
        <dbReference type="SAM" id="Phobius"/>
    </source>
</evidence>
<evidence type="ECO:0000256" key="1">
    <source>
        <dbReference type="ARBA" id="ARBA00004651"/>
    </source>
</evidence>
<sequence length="387" mass="43313">MNNLKFKVSSIAGLITMIGLIALGVINYFFLKDLIYTEVIEAETNYIKVAKTSVSSFEEKNIEAVESYSKNILSLPYDKLSSQQALMDNIGEDLKVLRDAGGFLAVYIAQPNGELVVSDTDSDAKGLDFGIYGKADNYDARTRDYYQGALKTKEVYISPSYIDVTSNLPCFTYSKALYKDGKFIGVLAIDILTKDLQKEYEVNPGRTFAFDKNGKIFVATDKEQLKEGYSIAQIAALSKQKADFEPFEYLRERDNSERFAICAKYKDSTICIGEPSSIVKDPIHKMTYLQIVVSCIMIVVIFSLLYLVISRYLSPLTTIQTGLNSFFDFINHKTKNVSTINIKTNDEFGQISKAINENILATKQGLEQDNQAVKESVSTVQTVERGD</sequence>
<dbReference type="InterPro" id="IPR029151">
    <property type="entry name" value="Sensor-like_sf"/>
</dbReference>
<dbReference type="GO" id="GO:0005886">
    <property type="term" value="C:plasma membrane"/>
    <property type="evidence" value="ECO:0007669"/>
    <property type="project" value="UniProtKB-SubCell"/>
</dbReference>
<evidence type="ECO:0000256" key="3">
    <source>
        <dbReference type="ARBA" id="ARBA00022692"/>
    </source>
</evidence>
<evidence type="ECO:0000313" key="9">
    <source>
        <dbReference type="Proteomes" id="UP000308838"/>
    </source>
</evidence>